<sequence length="732" mass="77697">MRIVSPLTGTAVSVEKVPDPVFSQKILGDGAAIEPADGKIYSPVDGEVASVAPTLHAYGFQSDDGLEVLVHFGLETVSLKGECFISHVQPGDRVKAGDLVAEADLDALKAKGINLITPVLLCGGMEEKTVNLHLGPVEGGTSELMTVLDDCPAPAAGKPESTEKPKGTGKPEGTEKPAGKKRKFPIDFDFLQKLGKVLMTVIAVMPAAGLMISLGKLVQMSGGDMSLVLTIGSTMENIGWAVINNLHILFAVAIGGSWAKERAGGAFAAVIAFILINMITGSVFGVTAEMLETEGAVTHTLLGQEIAVDGYFTSVLGAPALNMGVFVGIIAGFVGGTVYNKYYNYRKLPDALVFFNGKRFVPLVVILWSVIISLVLALVWPVVQTGINAFGVWIANSSSTSPVLAPFIYGTLERLLLPFGLHHMLTIPMNYTSFGGTYTILTGANAGSQVFGQDPLWLAWATDLINLKNAGDMAGYQELLTTVTPARFKVGQMIGATGLLLGIALAMYRRVDPDKKKNYRSMFVSIVLAVFLTGVTEPLEFMFMFCAMPLYLVYAILQGCAFAMAGILPLRLHSFGNLELFTRLPMSFQAGLAGDVVNFVICVAAFFVIGYFVAYFMIGKFRFATPGRLGNYNDDGAAEGEGQAAPADGNAGGGNGSQAERIIGLLGGRDNITLVDACMTRLRVTVKDMDKVADLPAWKAEGAMGLIKKDGGVQAVYGPKADVLKSDINDIL</sequence>
<evidence type="ECO:0000256" key="3">
    <source>
        <dbReference type="ARBA" id="ARBA00022475"/>
    </source>
</evidence>
<feature type="transmembrane region" description="Helical" evidence="13">
    <location>
        <begin position="520"/>
        <end position="539"/>
    </location>
</feature>
<dbReference type="PROSITE" id="PS01035">
    <property type="entry name" value="PTS_EIIB_TYPE_1_CYS"/>
    <property type="match status" value="1"/>
</dbReference>
<evidence type="ECO:0000313" key="18">
    <source>
        <dbReference type="Proteomes" id="UP000886780"/>
    </source>
</evidence>
<feature type="transmembrane region" description="Helical" evidence="13">
    <location>
        <begin position="320"/>
        <end position="339"/>
    </location>
</feature>
<dbReference type="NCBIfam" id="TIGR02003">
    <property type="entry name" value="PTS-II-BC-unk1"/>
    <property type="match status" value="1"/>
</dbReference>
<comment type="caution">
    <text evidence="17">The sequence shown here is derived from an EMBL/GenBank/DDBJ whole genome shotgun (WGS) entry which is preliminary data.</text>
</comment>
<evidence type="ECO:0000256" key="5">
    <source>
        <dbReference type="ARBA" id="ARBA00022679"/>
    </source>
</evidence>
<dbReference type="NCBIfam" id="TIGR00826">
    <property type="entry name" value="EIIB_glc"/>
    <property type="match status" value="1"/>
</dbReference>
<keyword evidence="9 13" id="KW-1133">Transmembrane helix</keyword>
<evidence type="ECO:0000313" key="17">
    <source>
        <dbReference type="EMBL" id="HIX52488.1"/>
    </source>
</evidence>
<organism evidence="17 18">
    <name type="scientific">Candidatus Lachnoclostridium stercoripullorum</name>
    <dbReference type="NCBI Taxonomy" id="2838635"/>
    <lineage>
        <taxon>Bacteria</taxon>
        <taxon>Bacillati</taxon>
        <taxon>Bacillota</taxon>
        <taxon>Clostridia</taxon>
        <taxon>Lachnospirales</taxon>
        <taxon>Lachnospiraceae</taxon>
    </lineage>
</organism>
<dbReference type="EMBL" id="DXEU01000116">
    <property type="protein sequence ID" value="HIX52488.1"/>
    <property type="molecule type" value="Genomic_DNA"/>
</dbReference>
<evidence type="ECO:0000256" key="4">
    <source>
        <dbReference type="ARBA" id="ARBA00022597"/>
    </source>
</evidence>
<evidence type="ECO:0000256" key="7">
    <source>
        <dbReference type="ARBA" id="ARBA00022692"/>
    </source>
</evidence>
<dbReference type="InterPro" id="IPR050429">
    <property type="entry name" value="PTS_Glucose_EIICBA"/>
</dbReference>
<dbReference type="SUPFAM" id="SSF55604">
    <property type="entry name" value="Glucose permease domain IIB"/>
    <property type="match status" value="1"/>
</dbReference>
<dbReference type="PANTHER" id="PTHR30009">
    <property type="entry name" value="CYTOCHROME C-TYPE SYNTHESIS PROTEIN AND PTS TRANSMEMBRANE COMPONENT"/>
    <property type="match status" value="1"/>
</dbReference>
<evidence type="ECO:0000256" key="12">
    <source>
        <dbReference type="SAM" id="MobiDB-lite"/>
    </source>
</evidence>
<keyword evidence="7 13" id="KW-0812">Transmembrane</keyword>
<feature type="transmembrane region" description="Helical" evidence="13">
    <location>
        <begin position="197"/>
        <end position="218"/>
    </location>
</feature>
<keyword evidence="3" id="KW-1003">Cell membrane</keyword>
<evidence type="ECO:0000256" key="8">
    <source>
        <dbReference type="ARBA" id="ARBA00022777"/>
    </source>
</evidence>
<proteinExistence type="predicted"/>
<dbReference type="SUPFAM" id="SSF51261">
    <property type="entry name" value="Duplicated hybrid motif"/>
    <property type="match status" value="1"/>
</dbReference>
<evidence type="ECO:0000256" key="13">
    <source>
        <dbReference type="SAM" id="Phobius"/>
    </source>
</evidence>
<feature type="transmembrane region" description="Helical" evidence="13">
    <location>
        <begin position="360"/>
        <end position="383"/>
    </location>
</feature>
<dbReference type="Pfam" id="PF00358">
    <property type="entry name" value="PTS_EIIA_1"/>
    <property type="match status" value="1"/>
</dbReference>
<evidence type="ECO:0000256" key="9">
    <source>
        <dbReference type="ARBA" id="ARBA00022989"/>
    </source>
</evidence>
<dbReference type="GO" id="GO:0005886">
    <property type="term" value="C:plasma membrane"/>
    <property type="evidence" value="ECO:0007669"/>
    <property type="project" value="UniProtKB-SubCell"/>
</dbReference>
<dbReference type="Pfam" id="PF00367">
    <property type="entry name" value="PTS_EIIB"/>
    <property type="match status" value="1"/>
</dbReference>
<dbReference type="GO" id="GO:0008982">
    <property type="term" value="F:protein-N(PI)-phosphohistidine-sugar phosphotransferase activity"/>
    <property type="evidence" value="ECO:0007669"/>
    <property type="project" value="InterPro"/>
</dbReference>
<reference evidence="17" key="1">
    <citation type="journal article" date="2021" name="PeerJ">
        <title>Extensive microbial diversity within the chicken gut microbiome revealed by metagenomics and culture.</title>
        <authorList>
            <person name="Gilroy R."/>
            <person name="Ravi A."/>
            <person name="Getino M."/>
            <person name="Pursley I."/>
            <person name="Horton D.L."/>
            <person name="Alikhan N.F."/>
            <person name="Baker D."/>
            <person name="Gharbi K."/>
            <person name="Hall N."/>
            <person name="Watson M."/>
            <person name="Adriaenssens E.M."/>
            <person name="Foster-Nyarko E."/>
            <person name="Jarju S."/>
            <person name="Secka A."/>
            <person name="Antonio M."/>
            <person name="Oren A."/>
            <person name="Chaudhuri R.R."/>
            <person name="La Ragione R."/>
            <person name="Hildebrand F."/>
            <person name="Pallen M.J."/>
        </authorList>
    </citation>
    <scope>NUCLEOTIDE SEQUENCE</scope>
    <source>
        <strain evidence="17">ChiGjej4B4-12881</strain>
    </source>
</reference>
<feature type="transmembrane region" description="Helical" evidence="13">
    <location>
        <begin position="238"/>
        <end position="259"/>
    </location>
</feature>
<dbReference type="EC" id="2.7.1.-" evidence="17"/>
<dbReference type="PANTHER" id="PTHR30009:SF8">
    <property type="entry name" value="PTS SYSTEM, IIBC COMPONENT"/>
    <property type="match status" value="1"/>
</dbReference>
<feature type="active site" description="Phosphocysteine intermediate; for EIIB activity" evidence="11">
    <location>
        <position position="678"/>
    </location>
</feature>
<dbReference type="CDD" id="cd00212">
    <property type="entry name" value="PTS_IIB_glc"/>
    <property type="match status" value="1"/>
</dbReference>
<evidence type="ECO:0000256" key="6">
    <source>
        <dbReference type="ARBA" id="ARBA00022683"/>
    </source>
</evidence>
<evidence type="ECO:0000256" key="10">
    <source>
        <dbReference type="ARBA" id="ARBA00023136"/>
    </source>
</evidence>
<evidence type="ECO:0000259" key="14">
    <source>
        <dbReference type="PROSITE" id="PS51093"/>
    </source>
</evidence>
<evidence type="ECO:0000259" key="15">
    <source>
        <dbReference type="PROSITE" id="PS51098"/>
    </source>
</evidence>
<dbReference type="Proteomes" id="UP000886780">
    <property type="component" value="Unassembled WGS sequence"/>
</dbReference>
<dbReference type="AlphaFoldDB" id="A0A9D1W4Q5"/>
<dbReference type="InterPro" id="IPR018113">
    <property type="entry name" value="PTrfase_EIIB_Cys"/>
</dbReference>
<dbReference type="GO" id="GO:0016301">
    <property type="term" value="F:kinase activity"/>
    <property type="evidence" value="ECO:0007669"/>
    <property type="project" value="UniProtKB-KW"/>
</dbReference>
<dbReference type="GO" id="GO:0090563">
    <property type="term" value="F:protein-phosphocysteine-sugar phosphotransferase activity"/>
    <property type="evidence" value="ECO:0007669"/>
    <property type="project" value="TreeGrafter"/>
</dbReference>
<dbReference type="PROSITE" id="PS51093">
    <property type="entry name" value="PTS_EIIA_TYPE_1"/>
    <property type="match status" value="1"/>
</dbReference>
<feature type="transmembrane region" description="Helical" evidence="13">
    <location>
        <begin position="592"/>
        <end position="618"/>
    </location>
</feature>
<gene>
    <name evidence="17" type="ORF">IAA28_06765</name>
</gene>
<dbReference type="InterPro" id="IPR001996">
    <property type="entry name" value="PTS_IIB_1"/>
</dbReference>
<name>A0A9D1W4Q5_9FIRM</name>
<feature type="domain" description="PTS EIIC type-1" evidence="16">
    <location>
        <begin position="185"/>
        <end position="630"/>
    </location>
</feature>
<accession>A0A9D1W4Q5</accession>
<dbReference type="InterPro" id="IPR001127">
    <property type="entry name" value="PTS_EIIA_1_perm"/>
</dbReference>
<keyword evidence="6" id="KW-0598">Phosphotransferase system</keyword>
<protein>
    <submittedName>
        <fullName evidence="17">PTS transporter subunit IIBC</fullName>
        <ecNumber evidence="17">2.7.1.-</ecNumber>
    </submittedName>
</protein>
<dbReference type="Gene3D" id="2.70.70.10">
    <property type="entry name" value="Glucose Permease (Domain IIA)"/>
    <property type="match status" value="1"/>
</dbReference>
<dbReference type="FunFam" id="2.70.70.10:FF:000001">
    <property type="entry name" value="PTS system glucose-specific IIA component"/>
    <property type="match status" value="1"/>
</dbReference>
<dbReference type="InterPro" id="IPR013013">
    <property type="entry name" value="PTS_EIIC_1"/>
</dbReference>
<dbReference type="GO" id="GO:0009401">
    <property type="term" value="P:phosphoenolpyruvate-dependent sugar phosphotransferase system"/>
    <property type="evidence" value="ECO:0007669"/>
    <property type="project" value="UniProtKB-KW"/>
</dbReference>
<dbReference type="NCBIfam" id="TIGR00830">
    <property type="entry name" value="PTBA"/>
    <property type="match status" value="1"/>
</dbReference>
<keyword evidence="8" id="KW-0418">Kinase</keyword>
<dbReference type="InterPro" id="IPR003352">
    <property type="entry name" value="PTS_EIIC"/>
</dbReference>
<feature type="domain" description="PTS EIIA type-1" evidence="14">
    <location>
        <begin position="19"/>
        <end position="123"/>
    </location>
</feature>
<feature type="region of interest" description="Disordered" evidence="12">
    <location>
        <begin position="149"/>
        <end position="180"/>
    </location>
</feature>
<dbReference type="InterPro" id="IPR011055">
    <property type="entry name" value="Dup_hybrid_motif"/>
</dbReference>
<feature type="domain" description="PTS EIIB type-1" evidence="15">
    <location>
        <begin position="656"/>
        <end position="732"/>
    </location>
</feature>
<feature type="transmembrane region" description="Helical" evidence="13">
    <location>
        <begin position="490"/>
        <end position="508"/>
    </location>
</feature>
<comment type="subcellular location">
    <subcellularLocation>
        <location evidence="1">Cell membrane</location>
        <topology evidence="1">Multi-pass membrane protein</topology>
    </subcellularLocation>
</comment>
<feature type="transmembrane region" description="Helical" evidence="13">
    <location>
        <begin position="551"/>
        <end position="572"/>
    </location>
</feature>
<feature type="transmembrane region" description="Helical" evidence="13">
    <location>
        <begin position="266"/>
        <end position="286"/>
    </location>
</feature>
<dbReference type="PROSITE" id="PS00371">
    <property type="entry name" value="PTS_EIIA_TYPE_1_HIS"/>
    <property type="match status" value="1"/>
</dbReference>
<keyword evidence="5 17" id="KW-0808">Transferase</keyword>
<keyword evidence="4" id="KW-0762">Sugar transport</keyword>
<dbReference type="InterPro" id="IPR011300">
    <property type="entry name" value="PTS_IIBC"/>
</dbReference>
<keyword evidence="2" id="KW-0813">Transport</keyword>
<dbReference type="InterPro" id="IPR036878">
    <property type="entry name" value="Glu_permease_IIB"/>
</dbReference>
<keyword evidence="10 13" id="KW-0472">Membrane</keyword>
<evidence type="ECO:0000259" key="16">
    <source>
        <dbReference type="PROSITE" id="PS51103"/>
    </source>
</evidence>
<dbReference type="Gene3D" id="3.30.1360.60">
    <property type="entry name" value="Glucose permease domain IIB"/>
    <property type="match status" value="1"/>
</dbReference>
<dbReference type="PROSITE" id="PS51103">
    <property type="entry name" value="PTS_EIIC_TYPE_1"/>
    <property type="match status" value="1"/>
</dbReference>
<dbReference type="PROSITE" id="PS51098">
    <property type="entry name" value="PTS_EIIB_TYPE_1"/>
    <property type="match status" value="1"/>
</dbReference>
<reference evidence="17" key="2">
    <citation type="submission" date="2021-04" db="EMBL/GenBank/DDBJ databases">
        <authorList>
            <person name="Gilroy R."/>
        </authorList>
    </citation>
    <scope>NUCLEOTIDE SEQUENCE</scope>
    <source>
        <strain evidence="17">ChiGjej4B4-12881</strain>
    </source>
</reference>
<evidence type="ECO:0000256" key="11">
    <source>
        <dbReference type="PROSITE-ProRule" id="PRU00421"/>
    </source>
</evidence>
<evidence type="ECO:0000256" key="2">
    <source>
        <dbReference type="ARBA" id="ARBA00022448"/>
    </source>
</evidence>
<evidence type="ECO:0000256" key="1">
    <source>
        <dbReference type="ARBA" id="ARBA00004651"/>
    </source>
</evidence>
<dbReference type="Pfam" id="PF02378">
    <property type="entry name" value="PTS_EIIC"/>
    <property type="match status" value="1"/>
</dbReference>